<dbReference type="InterPro" id="IPR008920">
    <property type="entry name" value="TF_FadR/GntR_C"/>
</dbReference>
<dbReference type="SMART" id="SM00345">
    <property type="entry name" value="HTH_GNTR"/>
    <property type="match status" value="1"/>
</dbReference>
<organism evidence="6 7">
    <name type="scientific">Rhodovulum sulfidophilum</name>
    <name type="common">Rhodobacter sulfidophilus</name>
    <dbReference type="NCBI Taxonomy" id="35806"/>
    <lineage>
        <taxon>Bacteria</taxon>
        <taxon>Pseudomonadati</taxon>
        <taxon>Pseudomonadota</taxon>
        <taxon>Alphaproteobacteria</taxon>
        <taxon>Rhodobacterales</taxon>
        <taxon>Paracoccaceae</taxon>
        <taxon>Rhodovulum</taxon>
    </lineage>
</organism>
<dbReference type="InterPro" id="IPR036390">
    <property type="entry name" value="WH_DNA-bd_sf"/>
</dbReference>
<feature type="domain" description="HTH gntR-type" evidence="5">
    <location>
        <begin position="21"/>
        <end position="88"/>
    </location>
</feature>
<comment type="caution">
    <text evidence="6">The sequence shown here is derived from an EMBL/GenBank/DDBJ whole genome shotgun (WGS) entry which is preliminary data.</text>
</comment>
<dbReference type="SMART" id="SM00895">
    <property type="entry name" value="FCD"/>
    <property type="match status" value="1"/>
</dbReference>
<feature type="region of interest" description="Disordered" evidence="4">
    <location>
        <begin position="1"/>
        <end position="21"/>
    </location>
</feature>
<dbReference type="EMBL" id="QFPW01000012">
    <property type="protein sequence ID" value="PZQ48370.1"/>
    <property type="molecule type" value="Genomic_DNA"/>
</dbReference>
<reference evidence="6 7" key="1">
    <citation type="submission" date="2017-08" db="EMBL/GenBank/DDBJ databases">
        <title>Infants hospitalized years apart are colonized by the same room-sourced microbial strains.</title>
        <authorList>
            <person name="Brooks B."/>
            <person name="Olm M.R."/>
            <person name="Firek B.A."/>
            <person name="Baker R."/>
            <person name="Thomas B.C."/>
            <person name="Morowitz M.J."/>
            <person name="Banfield J.F."/>
        </authorList>
    </citation>
    <scope>NUCLEOTIDE SEQUENCE [LARGE SCALE GENOMIC DNA]</scope>
    <source>
        <strain evidence="6">S2_005_002_R2_34</strain>
    </source>
</reference>
<protein>
    <submittedName>
        <fullName evidence="6">GntR family transcriptional regulator</fullName>
    </submittedName>
</protein>
<dbReference type="InterPro" id="IPR011711">
    <property type="entry name" value="GntR_C"/>
</dbReference>
<dbReference type="PANTHER" id="PTHR43537">
    <property type="entry name" value="TRANSCRIPTIONAL REGULATOR, GNTR FAMILY"/>
    <property type="match status" value="1"/>
</dbReference>
<dbReference type="PROSITE" id="PS50949">
    <property type="entry name" value="HTH_GNTR"/>
    <property type="match status" value="1"/>
</dbReference>
<dbReference type="SUPFAM" id="SSF48008">
    <property type="entry name" value="GntR ligand-binding domain-like"/>
    <property type="match status" value="1"/>
</dbReference>
<gene>
    <name evidence="6" type="ORF">DI556_14590</name>
</gene>
<dbReference type="Pfam" id="PF00392">
    <property type="entry name" value="GntR"/>
    <property type="match status" value="1"/>
</dbReference>
<evidence type="ECO:0000256" key="2">
    <source>
        <dbReference type="ARBA" id="ARBA00023125"/>
    </source>
</evidence>
<accession>A0A2W5QAD7</accession>
<feature type="compositionally biased region" description="Low complexity" evidence="4">
    <location>
        <begin position="1"/>
        <end position="14"/>
    </location>
</feature>
<dbReference type="GO" id="GO:0003700">
    <property type="term" value="F:DNA-binding transcription factor activity"/>
    <property type="evidence" value="ECO:0007669"/>
    <property type="project" value="InterPro"/>
</dbReference>
<evidence type="ECO:0000313" key="6">
    <source>
        <dbReference type="EMBL" id="PZQ48370.1"/>
    </source>
</evidence>
<sequence length="228" mass="25658">MNTTATPPAGTAARARGREEETLTERAYGRIEEMIVTLALRPGQVLSEAQLAEELGIGRTPVREALQRLASEGLVNVLPRRGVLVSEINLSRQLLLLELRREVERLCARKAAARALPEERADFAELTDRLAEVARDRDYVGFMRLDLRFNQAVVAACRNEFAERAMQRIQGLSRRFWFQHYRETLDLERCALLHEKVARAIAEGDGERAAAASDALIDYIVEFARATV</sequence>
<dbReference type="PRINTS" id="PR00035">
    <property type="entry name" value="HTHGNTR"/>
</dbReference>
<evidence type="ECO:0000259" key="5">
    <source>
        <dbReference type="PROSITE" id="PS50949"/>
    </source>
</evidence>
<name>A0A2W5QAD7_RHOSU</name>
<dbReference type="Gene3D" id="1.10.10.10">
    <property type="entry name" value="Winged helix-like DNA-binding domain superfamily/Winged helix DNA-binding domain"/>
    <property type="match status" value="1"/>
</dbReference>
<dbReference type="Pfam" id="PF07729">
    <property type="entry name" value="FCD"/>
    <property type="match status" value="1"/>
</dbReference>
<dbReference type="GO" id="GO:0003677">
    <property type="term" value="F:DNA binding"/>
    <property type="evidence" value="ECO:0007669"/>
    <property type="project" value="UniProtKB-KW"/>
</dbReference>
<dbReference type="Gene3D" id="1.20.120.530">
    <property type="entry name" value="GntR ligand-binding domain-like"/>
    <property type="match status" value="1"/>
</dbReference>
<dbReference type="CDD" id="cd07377">
    <property type="entry name" value="WHTH_GntR"/>
    <property type="match status" value="1"/>
</dbReference>
<dbReference type="PANTHER" id="PTHR43537:SF45">
    <property type="entry name" value="GNTR FAMILY REGULATORY PROTEIN"/>
    <property type="match status" value="1"/>
</dbReference>
<dbReference type="SUPFAM" id="SSF46785">
    <property type="entry name" value="Winged helix' DNA-binding domain"/>
    <property type="match status" value="1"/>
</dbReference>
<dbReference type="Proteomes" id="UP000249185">
    <property type="component" value="Unassembled WGS sequence"/>
</dbReference>
<proteinExistence type="predicted"/>
<evidence type="ECO:0000256" key="4">
    <source>
        <dbReference type="SAM" id="MobiDB-lite"/>
    </source>
</evidence>
<dbReference type="AlphaFoldDB" id="A0A2W5QAD7"/>
<dbReference type="InterPro" id="IPR000524">
    <property type="entry name" value="Tscrpt_reg_HTH_GntR"/>
</dbReference>
<evidence type="ECO:0000313" key="7">
    <source>
        <dbReference type="Proteomes" id="UP000249185"/>
    </source>
</evidence>
<dbReference type="InterPro" id="IPR036388">
    <property type="entry name" value="WH-like_DNA-bd_sf"/>
</dbReference>
<keyword evidence="1" id="KW-0805">Transcription regulation</keyword>
<keyword evidence="2" id="KW-0238">DNA-binding</keyword>
<keyword evidence="3" id="KW-0804">Transcription</keyword>
<evidence type="ECO:0000256" key="3">
    <source>
        <dbReference type="ARBA" id="ARBA00023163"/>
    </source>
</evidence>
<evidence type="ECO:0000256" key="1">
    <source>
        <dbReference type="ARBA" id="ARBA00023015"/>
    </source>
</evidence>